<evidence type="ECO:0000256" key="1">
    <source>
        <dbReference type="SAM" id="MobiDB-lite"/>
    </source>
</evidence>
<sequence>MWTAEHSGGWCLQPSSLPPLPPGSAGVETGARVQGRRQKRFSIAEKAALHPGRPLARDIGAAAVRHLSAELERSGRSQRMLRSGLSSGGAASELGTGADGTKVDRSEYERSGRASSFSADVDVLGMSRSASAPAIGICEGTASEADDQASCDLSVSAQGLAPSGSLQSPSPDLRFNQSQVRAVLERLLPTGRDNVAKARYGLFSLPGEQRTGAAGAQGGAQGGGAWSSRPPTPERIASMPSTLPLVGAVAQSPQPSCGASMSGSPTPSWSPPSRGASPPVCSDGSRGLLGGTRSGRRASSRGQRFPPDALDRFRLRLLKRHESVHEAFSRHSSRVSFEKLLGTQEFRHALFRLVEDETHVDELFASMSASWTGTMSLSALLGDLMGTSPTAPLWELRCRLVHHGLWPLESQIPKALGLLGRKQLQLPEGVDTQEETESAPNGYGGSSGSRSGPRPMATMATTTVPCTAVRQARPELPETLVELLWPQRPAPKESHQLSQEQWLNLCSILGLVASEARQLSSMLGNGHNDPLIDLFVVARALGAIVSPDISLRCFVTRLIDKYVSLRDAFEFASASSSYHKHKLRSRQFVKLARTVGVSSSSAEKLWEALTSTLLGTCPQPPENLRSTPIQQDRPSDTAAIQEEPYSEGCDSHFGLSQQEFVSQMLQWGAPEKTLGNLRQQLCESFGGLHEGRKALRQQGLPGSWSLSPRRFREGLCAAGVGNCDADVVLHLVRRSRDARPVSRVTLDDVIEAMREEQWAASKQSELDPVFDVVKSGTVPLWRQLDAMRSDLSQSCFERQPGTRHRNMHSEEGRGGRAAREDGSQLSLDRKGCSRPCSRPGHVGSISQLGASSSRAPSRASTCGSGGSRVSSRASSRGVSTGCLEAEATREASAKADASTAAIPRVRAFVAGQQGVVQPSSCSRTPGMARSWSRPKSHKG</sequence>
<feature type="region of interest" description="Disordered" evidence="1">
    <location>
        <begin position="913"/>
        <end position="939"/>
    </location>
</feature>
<protein>
    <submittedName>
        <fullName evidence="2">Uncharacterized protein</fullName>
    </submittedName>
</protein>
<feature type="compositionally biased region" description="Low complexity" evidence="1">
    <location>
        <begin position="850"/>
        <end position="878"/>
    </location>
</feature>
<comment type="caution">
    <text evidence="2">The sequence shown here is derived from an EMBL/GenBank/DDBJ whole genome shotgun (WGS) entry which is preliminary data.</text>
</comment>
<feature type="region of interest" description="Disordered" evidence="1">
    <location>
        <begin position="794"/>
        <end position="878"/>
    </location>
</feature>
<feature type="compositionally biased region" description="Polar residues" evidence="1">
    <location>
        <begin position="914"/>
        <end position="923"/>
    </location>
</feature>
<feature type="region of interest" description="Disordered" evidence="1">
    <location>
        <begin position="70"/>
        <end position="114"/>
    </location>
</feature>
<feature type="region of interest" description="Disordered" evidence="1">
    <location>
        <begin position="428"/>
        <end position="458"/>
    </location>
</feature>
<accession>A0A813FEW6</accession>
<organism evidence="2 3">
    <name type="scientific">Polarella glacialis</name>
    <name type="common">Dinoflagellate</name>
    <dbReference type="NCBI Taxonomy" id="89957"/>
    <lineage>
        <taxon>Eukaryota</taxon>
        <taxon>Sar</taxon>
        <taxon>Alveolata</taxon>
        <taxon>Dinophyceae</taxon>
        <taxon>Suessiales</taxon>
        <taxon>Suessiaceae</taxon>
        <taxon>Polarella</taxon>
    </lineage>
</organism>
<dbReference type="EMBL" id="CAJNNV010024648">
    <property type="protein sequence ID" value="CAE8610379.1"/>
    <property type="molecule type" value="Genomic_DNA"/>
</dbReference>
<dbReference type="AlphaFoldDB" id="A0A813FEW6"/>
<evidence type="ECO:0000313" key="2">
    <source>
        <dbReference type="EMBL" id="CAE8610379.1"/>
    </source>
</evidence>
<reference evidence="2" key="1">
    <citation type="submission" date="2021-02" db="EMBL/GenBank/DDBJ databases">
        <authorList>
            <person name="Dougan E. K."/>
            <person name="Rhodes N."/>
            <person name="Thang M."/>
            <person name="Chan C."/>
        </authorList>
    </citation>
    <scope>NUCLEOTIDE SEQUENCE</scope>
</reference>
<feature type="compositionally biased region" description="Gly residues" evidence="1">
    <location>
        <begin position="215"/>
        <end position="225"/>
    </location>
</feature>
<feature type="compositionally biased region" description="Low complexity" evidence="1">
    <location>
        <begin position="77"/>
        <end position="96"/>
    </location>
</feature>
<evidence type="ECO:0000313" key="3">
    <source>
        <dbReference type="Proteomes" id="UP000654075"/>
    </source>
</evidence>
<feature type="compositionally biased region" description="Basic and acidic residues" evidence="1">
    <location>
        <begin position="101"/>
        <end position="112"/>
    </location>
</feature>
<gene>
    <name evidence="2" type="ORF">PGLA1383_LOCUS28206</name>
</gene>
<feature type="region of interest" description="Disordered" evidence="1">
    <location>
        <begin position="1"/>
        <end position="29"/>
    </location>
</feature>
<feature type="compositionally biased region" description="Low complexity" evidence="1">
    <location>
        <begin position="260"/>
        <end position="273"/>
    </location>
</feature>
<proteinExistence type="predicted"/>
<feature type="compositionally biased region" description="Basic and acidic residues" evidence="1">
    <location>
        <begin position="807"/>
        <end position="831"/>
    </location>
</feature>
<keyword evidence="3" id="KW-1185">Reference proteome</keyword>
<feature type="region of interest" description="Disordered" evidence="1">
    <location>
        <begin position="211"/>
        <end position="306"/>
    </location>
</feature>
<name>A0A813FEW6_POLGL</name>
<dbReference type="Proteomes" id="UP000654075">
    <property type="component" value="Unassembled WGS sequence"/>
</dbReference>